<keyword evidence="3 5" id="KW-0548">Nucleotidyltransferase</keyword>
<dbReference type="eggNOG" id="COG3697">
    <property type="taxonomic scope" value="Bacteria"/>
</dbReference>
<keyword evidence="6" id="KW-1185">Reference proteome</keyword>
<dbReference type="Pfam" id="PF03802">
    <property type="entry name" value="CitX"/>
    <property type="match status" value="1"/>
</dbReference>
<protein>
    <recommendedName>
        <fullName evidence="1">citrate lyase holo-[acyl-carrier protein] synthase</fullName>
        <ecNumber evidence="1">2.7.7.61</ecNumber>
    </recommendedName>
</protein>
<dbReference type="GO" id="GO:0051191">
    <property type="term" value="P:prosthetic group biosynthetic process"/>
    <property type="evidence" value="ECO:0007669"/>
    <property type="project" value="InterPro"/>
</dbReference>
<dbReference type="HOGENOM" id="CLU_104529_1_0_12"/>
<name>E1R6Z7_SEDSS</name>
<reference evidence="5 6" key="1">
    <citation type="journal article" date="2010" name="Stand. Genomic Sci.">
        <title>Complete genome sequence of Spirochaeta smaragdinae type strain (SEBR 4228).</title>
        <authorList>
            <person name="Mavromatis K."/>
            <person name="Yasawong M."/>
            <person name="Chertkov O."/>
            <person name="Lapidus A."/>
            <person name="Lucas S."/>
            <person name="Nolan M."/>
            <person name="Del Rio T.G."/>
            <person name="Tice H."/>
            <person name="Cheng J.F."/>
            <person name="Pitluck S."/>
            <person name="Liolios K."/>
            <person name="Ivanova N."/>
            <person name="Tapia R."/>
            <person name="Han C."/>
            <person name="Bruce D."/>
            <person name="Goodwin L."/>
            <person name="Pati A."/>
            <person name="Chen A."/>
            <person name="Palaniappan K."/>
            <person name="Land M."/>
            <person name="Hauser L."/>
            <person name="Chang Y.J."/>
            <person name="Jeffries C.D."/>
            <person name="Detter J.C."/>
            <person name="Rohde M."/>
            <person name="Brambilla E."/>
            <person name="Spring S."/>
            <person name="Goker M."/>
            <person name="Sikorski J."/>
            <person name="Woyke T."/>
            <person name="Bristow J."/>
            <person name="Eisen J.A."/>
            <person name="Markowitz V."/>
            <person name="Hugenholtz P."/>
            <person name="Klenk H.P."/>
            <person name="Kyrpides N.C."/>
        </authorList>
    </citation>
    <scope>NUCLEOTIDE SEQUENCE [LARGE SCALE GENOMIC DNA]</scope>
    <source>
        <strain evidence="6">DSM 11293 / JCM 15392 / SEBR 4228</strain>
    </source>
</reference>
<evidence type="ECO:0000256" key="1">
    <source>
        <dbReference type="ARBA" id="ARBA00012524"/>
    </source>
</evidence>
<dbReference type="InterPro" id="IPR005551">
    <property type="entry name" value="CitX"/>
</dbReference>
<evidence type="ECO:0000256" key="4">
    <source>
        <dbReference type="ARBA" id="ARBA00048574"/>
    </source>
</evidence>
<dbReference type="EC" id="2.7.7.61" evidence="1"/>
<dbReference type="RefSeq" id="WP_013254787.1">
    <property type="nucleotide sequence ID" value="NC_014364.1"/>
</dbReference>
<proteinExistence type="predicted"/>
<dbReference type="NCBIfam" id="TIGR03124">
    <property type="entry name" value="citrate_citX"/>
    <property type="match status" value="1"/>
</dbReference>
<evidence type="ECO:0000256" key="3">
    <source>
        <dbReference type="ARBA" id="ARBA00022695"/>
    </source>
</evidence>
<evidence type="ECO:0000313" key="6">
    <source>
        <dbReference type="Proteomes" id="UP000002318"/>
    </source>
</evidence>
<comment type="catalytic activity">
    <reaction evidence="4">
        <text>apo-[citrate lyase ACP] + 2'-(5''-triphospho-alpha-D-ribosyl)-3'-dephospho-CoA = holo-[citrate lyase ACP] + diphosphate</text>
        <dbReference type="Rhea" id="RHEA:16333"/>
        <dbReference type="Rhea" id="RHEA-COMP:10157"/>
        <dbReference type="Rhea" id="RHEA-COMP:10158"/>
        <dbReference type="ChEBI" id="CHEBI:29999"/>
        <dbReference type="ChEBI" id="CHEBI:33019"/>
        <dbReference type="ChEBI" id="CHEBI:61378"/>
        <dbReference type="ChEBI" id="CHEBI:82683"/>
        <dbReference type="EC" id="2.7.7.61"/>
    </reaction>
</comment>
<accession>E1R6Z7</accession>
<dbReference type="KEGG" id="ssm:Spirs_2208"/>
<dbReference type="STRING" id="573413.Spirs_2208"/>
<sequence>MSHEKVFDNWGVPSLEAVLDARERRVARKQRLVETYNANVIAFTMNIPGPVKNTPCISACFFSGIEALLIYMKEHDLTEVEEYLLSTGPEGYFIFPVTASQWAVKRKLVTFEEDHPIGRWFDFDVMDSTQRAITREEIGAKPRRCFLCHDSARNCGRNRSHSVEELVAYTEETLNNYLQMEGKGVFNETSRDFSAGSK</sequence>
<evidence type="ECO:0000256" key="2">
    <source>
        <dbReference type="ARBA" id="ARBA00022679"/>
    </source>
</evidence>
<dbReference type="AlphaFoldDB" id="E1R6Z7"/>
<dbReference type="GO" id="GO:0050519">
    <property type="term" value="F:holo-citrate lyase synthase activity"/>
    <property type="evidence" value="ECO:0007669"/>
    <property type="project" value="UniProtKB-EC"/>
</dbReference>
<gene>
    <name evidence="5" type="ordered locus">Spirs_2208</name>
</gene>
<keyword evidence="2 5" id="KW-0808">Transferase</keyword>
<dbReference type="EMBL" id="CP002116">
    <property type="protein sequence ID" value="ADK81324.1"/>
    <property type="molecule type" value="Genomic_DNA"/>
</dbReference>
<dbReference type="OrthoDB" id="114886at2"/>
<organism evidence="5 6">
    <name type="scientific">Sediminispirochaeta smaragdinae (strain DSM 11293 / JCM 15392 / SEBR 4228)</name>
    <name type="common">Spirochaeta smaragdinae</name>
    <dbReference type="NCBI Taxonomy" id="573413"/>
    <lineage>
        <taxon>Bacteria</taxon>
        <taxon>Pseudomonadati</taxon>
        <taxon>Spirochaetota</taxon>
        <taxon>Spirochaetia</taxon>
        <taxon>Spirochaetales</taxon>
        <taxon>Spirochaetaceae</taxon>
        <taxon>Sediminispirochaeta</taxon>
    </lineage>
</organism>
<dbReference type="Proteomes" id="UP000002318">
    <property type="component" value="Chromosome"/>
</dbReference>
<evidence type="ECO:0000313" key="5">
    <source>
        <dbReference type="EMBL" id="ADK81324.1"/>
    </source>
</evidence>